<proteinExistence type="predicted"/>
<name>A0A9D1L4J8_9BACT</name>
<protein>
    <submittedName>
        <fullName evidence="3">G5 domain-containing protein</fullName>
    </submittedName>
</protein>
<dbReference type="Gene3D" id="2.20.230.10">
    <property type="entry name" value="Resuscitation-promoting factor rpfb"/>
    <property type="match status" value="1"/>
</dbReference>
<keyword evidence="1" id="KW-0732">Signal</keyword>
<reference evidence="3" key="1">
    <citation type="submission" date="2020-10" db="EMBL/GenBank/DDBJ databases">
        <authorList>
            <person name="Gilroy R."/>
        </authorList>
    </citation>
    <scope>NUCLEOTIDE SEQUENCE</scope>
    <source>
        <strain evidence="3">CHK197-8231</strain>
    </source>
</reference>
<dbReference type="AlphaFoldDB" id="A0A9D1L4J8"/>
<dbReference type="SMART" id="SM01208">
    <property type="entry name" value="G5"/>
    <property type="match status" value="1"/>
</dbReference>
<evidence type="ECO:0000259" key="2">
    <source>
        <dbReference type="SMART" id="SM01208"/>
    </source>
</evidence>
<dbReference type="InterPro" id="IPR011098">
    <property type="entry name" value="G5_dom"/>
</dbReference>
<accession>A0A9D1L4J8</accession>
<dbReference type="Proteomes" id="UP000824087">
    <property type="component" value="Unassembled WGS sequence"/>
</dbReference>
<feature type="domain" description="G5" evidence="2">
    <location>
        <begin position="40"/>
        <end position="105"/>
    </location>
</feature>
<evidence type="ECO:0000256" key="1">
    <source>
        <dbReference type="ARBA" id="ARBA00022729"/>
    </source>
</evidence>
<evidence type="ECO:0000313" key="4">
    <source>
        <dbReference type="Proteomes" id="UP000824087"/>
    </source>
</evidence>
<gene>
    <name evidence="3" type="ORF">IAD49_06090</name>
</gene>
<comment type="caution">
    <text evidence="3">The sequence shown here is derived from an EMBL/GenBank/DDBJ whole genome shotgun (WGS) entry which is preliminary data.</text>
</comment>
<dbReference type="EMBL" id="DVML01000034">
    <property type="protein sequence ID" value="HIU23137.1"/>
    <property type="molecule type" value="Genomic_DNA"/>
</dbReference>
<sequence length="233" mass="25257">MNVYLIQLIGKIFSLLIVALTSLFNTSVFQTESVHIINTDQNRIVNVVNTVVPYETVTKYNSKLPSTTTNVLQQGMSGISYVDETGTTTVLQEMVPQVVEVGTGAKGTYVGRVTGYGPDCPGCSKAGNVSCRTREGKKHSLYNGAIYHDVTYGDVRILAGARSLFPCGTIIDISNGKTAFTGIILDSGGSMEKAWQSKGSVWIDIAYTSQAEARTQGIMSGNNIHMQVKRWGW</sequence>
<organism evidence="3 4">
    <name type="scientific">Candidatus Fimihabitans intestinipullorum</name>
    <dbReference type="NCBI Taxonomy" id="2840820"/>
    <lineage>
        <taxon>Bacteria</taxon>
        <taxon>Bacillati</taxon>
        <taxon>Mycoplasmatota</taxon>
        <taxon>Mycoplasmatota incertae sedis</taxon>
        <taxon>Candidatus Fimihabitans</taxon>
    </lineage>
</organism>
<evidence type="ECO:0000313" key="3">
    <source>
        <dbReference type="EMBL" id="HIU23137.1"/>
    </source>
</evidence>
<reference evidence="3" key="2">
    <citation type="journal article" date="2021" name="PeerJ">
        <title>Extensive microbial diversity within the chicken gut microbiome revealed by metagenomics and culture.</title>
        <authorList>
            <person name="Gilroy R."/>
            <person name="Ravi A."/>
            <person name="Getino M."/>
            <person name="Pursley I."/>
            <person name="Horton D.L."/>
            <person name="Alikhan N.F."/>
            <person name="Baker D."/>
            <person name="Gharbi K."/>
            <person name="Hall N."/>
            <person name="Watson M."/>
            <person name="Adriaenssens E.M."/>
            <person name="Foster-Nyarko E."/>
            <person name="Jarju S."/>
            <person name="Secka A."/>
            <person name="Antonio M."/>
            <person name="Oren A."/>
            <person name="Chaudhuri R.R."/>
            <person name="La Ragione R."/>
            <person name="Hildebrand F."/>
            <person name="Pallen M.J."/>
        </authorList>
    </citation>
    <scope>NUCLEOTIDE SEQUENCE</scope>
    <source>
        <strain evidence="3">CHK197-8231</strain>
    </source>
</reference>